<feature type="region of interest" description="Disordered" evidence="2">
    <location>
        <begin position="440"/>
        <end position="463"/>
    </location>
</feature>
<feature type="compositionally biased region" description="Polar residues" evidence="2">
    <location>
        <begin position="50"/>
        <end position="80"/>
    </location>
</feature>
<evidence type="ECO:0000256" key="2">
    <source>
        <dbReference type="SAM" id="MobiDB-lite"/>
    </source>
</evidence>
<dbReference type="InterPro" id="IPR036915">
    <property type="entry name" value="Cyclin-like_sf"/>
</dbReference>
<proteinExistence type="inferred from homology"/>
<dbReference type="Pfam" id="PF00134">
    <property type="entry name" value="Cyclin_N"/>
    <property type="match status" value="1"/>
</dbReference>
<reference evidence="4 5" key="1">
    <citation type="journal article" date="2012" name="Genome Biol.">
        <title>Genome and low-iron response of an oceanic diatom adapted to chronic iron limitation.</title>
        <authorList>
            <person name="Lommer M."/>
            <person name="Specht M."/>
            <person name="Roy A.S."/>
            <person name="Kraemer L."/>
            <person name="Andreson R."/>
            <person name="Gutowska M.A."/>
            <person name="Wolf J."/>
            <person name="Bergner S.V."/>
            <person name="Schilhabel M.B."/>
            <person name="Klostermeier U.C."/>
            <person name="Beiko R.G."/>
            <person name="Rosenstiel P."/>
            <person name="Hippler M."/>
            <person name="Laroche J."/>
        </authorList>
    </citation>
    <scope>NUCLEOTIDE SEQUENCE [LARGE SCALE GENOMIC DNA]</scope>
    <source>
        <strain evidence="4 5">CCMP1005</strain>
    </source>
</reference>
<comment type="similarity">
    <text evidence="1">Belongs to the cyclin family.</text>
</comment>
<dbReference type="SMART" id="SM00385">
    <property type="entry name" value="CYCLIN"/>
    <property type="match status" value="1"/>
</dbReference>
<keyword evidence="5" id="KW-1185">Reference proteome</keyword>
<feature type="compositionally biased region" description="Low complexity" evidence="2">
    <location>
        <begin position="501"/>
        <end position="513"/>
    </location>
</feature>
<dbReference type="AlphaFoldDB" id="K0TDN0"/>
<gene>
    <name evidence="4" type="ORF">THAOC_01412</name>
</gene>
<dbReference type="InterPro" id="IPR006671">
    <property type="entry name" value="Cyclin_N"/>
</dbReference>
<keyword evidence="1" id="KW-0195">Cyclin</keyword>
<evidence type="ECO:0000259" key="3">
    <source>
        <dbReference type="SMART" id="SM00385"/>
    </source>
</evidence>
<feature type="region of interest" description="Disordered" evidence="2">
    <location>
        <begin position="494"/>
        <end position="566"/>
    </location>
</feature>
<dbReference type="Proteomes" id="UP000266841">
    <property type="component" value="Unassembled WGS sequence"/>
</dbReference>
<dbReference type="SUPFAM" id="SSF47954">
    <property type="entry name" value="Cyclin-like"/>
    <property type="match status" value="1"/>
</dbReference>
<feature type="compositionally biased region" description="Low complexity" evidence="2">
    <location>
        <begin position="557"/>
        <end position="566"/>
    </location>
</feature>
<name>K0TDN0_THAOC</name>
<accession>K0TDN0</accession>
<dbReference type="OrthoDB" id="56529at2759"/>
<feature type="region of interest" description="Disordered" evidence="2">
    <location>
        <begin position="580"/>
        <end position="614"/>
    </location>
</feature>
<sequence>MNLLVCRLVTVWQHDENATIGVCESAAGTVADAGVYHQSAPSGKAVLKGSTPNNVESASTPKGISNQQRRGAPTTASQPVPLSPLRGGRRHASRSRLRGVCTLRYTTHNGAEPMAYSSPDCPTERPREMDPNIVLNSNREVCMENMLLSEAPTSSNCTSTSAAALAVMLEKEQHSYQRCPPNPNIPLAEYTQDRPLLVNWCRRLVGQGNFRSPGELVQTTMALADKYMSDQHLQTYMQDHYQLIVVTCLNIAMKTDARAAAPSYKELSEICHGAYTPEEIASEEMCILQVLAWYVHPPTASQAANHILPIVKDSTGAAWHDWELFVDRVHRLIDVSVLDLDLSMLRPSTVAVAAVLVSAMALDSQDTRQPVLRGTLSLMNMLDFDSPCEIDSIRTKLYYTRDKDCLPETTESRTSQETCPKLSDGFHQTETFRVVTPPQAPLQSTDHQELGGHNIGSTLELSTSARPLPAPRVRIKLSRLDHPWTTAEVVSSGDVADDGRVGSVPSSSSKRSSTANGGTRRTRTRVKSHSPPSRPFQERATSNTRSTRVQPPYRQGSSTAPASTASLSPLTAALARRASLAPDPSADATAKDSGERQQSCHCERTPDSITVSGAGTPEVNGFYTRHPDYLIDGCPVYGKTSYAGGGRHGAKRTMVICRATANNSRIWFIKEKGSGHYYCGREKEADVPPRVGWRVSSLLSGTLPPPKLDW</sequence>
<dbReference type="InterPro" id="IPR039361">
    <property type="entry name" value="Cyclin"/>
</dbReference>
<comment type="caution">
    <text evidence="4">The sequence shown here is derived from an EMBL/GenBank/DDBJ whole genome shotgun (WGS) entry which is preliminary data.</text>
</comment>
<feature type="compositionally biased region" description="Basic residues" evidence="2">
    <location>
        <begin position="87"/>
        <end position="96"/>
    </location>
</feature>
<evidence type="ECO:0000256" key="1">
    <source>
        <dbReference type="RuleBase" id="RU000383"/>
    </source>
</evidence>
<dbReference type="Gene3D" id="1.10.472.10">
    <property type="entry name" value="Cyclin-like"/>
    <property type="match status" value="1"/>
</dbReference>
<feature type="domain" description="Cyclin-like" evidence="3">
    <location>
        <begin position="199"/>
        <end position="289"/>
    </location>
</feature>
<dbReference type="EMBL" id="AGNL01001677">
    <property type="protein sequence ID" value="EJK76808.1"/>
    <property type="molecule type" value="Genomic_DNA"/>
</dbReference>
<protein>
    <recommendedName>
        <fullName evidence="3">Cyclin-like domain-containing protein</fullName>
    </recommendedName>
</protein>
<feature type="region of interest" description="Disordered" evidence="2">
    <location>
        <begin position="43"/>
        <end position="96"/>
    </location>
</feature>
<feature type="compositionally biased region" description="Polar residues" evidence="2">
    <location>
        <begin position="539"/>
        <end position="549"/>
    </location>
</feature>
<dbReference type="InterPro" id="IPR013763">
    <property type="entry name" value="Cyclin-like_dom"/>
</dbReference>
<evidence type="ECO:0000313" key="4">
    <source>
        <dbReference type="EMBL" id="EJK76808.1"/>
    </source>
</evidence>
<dbReference type="PANTHER" id="PTHR10177">
    <property type="entry name" value="CYCLINS"/>
    <property type="match status" value="1"/>
</dbReference>
<evidence type="ECO:0000313" key="5">
    <source>
        <dbReference type="Proteomes" id="UP000266841"/>
    </source>
</evidence>
<organism evidence="4 5">
    <name type="scientific">Thalassiosira oceanica</name>
    <name type="common">Marine diatom</name>
    <dbReference type="NCBI Taxonomy" id="159749"/>
    <lineage>
        <taxon>Eukaryota</taxon>
        <taxon>Sar</taxon>
        <taxon>Stramenopiles</taxon>
        <taxon>Ochrophyta</taxon>
        <taxon>Bacillariophyta</taxon>
        <taxon>Coscinodiscophyceae</taxon>
        <taxon>Thalassiosirophycidae</taxon>
        <taxon>Thalassiosirales</taxon>
        <taxon>Thalassiosiraceae</taxon>
        <taxon>Thalassiosira</taxon>
    </lineage>
</organism>